<evidence type="ECO:0000259" key="1">
    <source>
        <dbReference type="Pfam" id="PF05699"/>
    </source>
</evidence>
<proteinExistence type="predicted"/>
<dbReference type="AlphaFoldDB" id="A0A0C9VRT2"/>
<dbReference type="GO" id="GO:0046983">
    <property type="term" value="F:protein dimerization activity"/>
    <property type="evidence" value="ECO:0007669"/>
    <property type="project" value="InterPro"/>
</dbReference>
<evidence type="ECO:0000313" key="3">
    <source>
        <dbReference type="Proteomes" id="UP000054279"/>
    </source>
</evidence>
<organism evidence="2 3">
    <name type="scientific">Sphaerobolus stellatus (strain SS14)</name>
    <dbReference type="NCBI Taxonomy" id="990650"/>
    <lineage>
        <taxon>Eukaryota</taxon>
        <taxon>Fungi</taxon>
        <taxon>Dikarya</taxon>
        <taxon>Basidiomycota</taxon>
        <taxon>Agaricomycotina</taxon>
        <taxon>Agaricomycetes</taxon>
        <taxon>Phallomycetidae</taxon>
        <taxon>Geastrales</taxon>
        <taxon>Sphaerobolaceae</taxon>
        <taxon>Sphaerobolus</taxon>
    </lineage>
</organism>
<dbReference type="SUPFAM" id="SSF53098">
    <property type="entry name" value="Ribonuclease H-like"/>
    <property type="match status" value="1"/>
</dbReference>
<dbReference type="EMBL" id="KN837142">
    <property type="protein sequence ID" value="KIJ40706.1"/>
    <property type="molecule type" value="Genomic_DNA"/>
</dbReference>
<dbReference type="InterPro" id="IPR008906">
    <property type="entry name" value="HATC_C_dom"/>
</dbReference>
<dbReference type="Pfam" id="PF05699">
    <property type="entry name" value="Dimer_Tnp_hAT"/>
    <property type="match status" value="1"/>
</dbReference>
<dbReference type="HOGENOM" id="CLU_940644_0_0_1"/>
<dbReference type="Proteomes" id="UP000054279">
    <property type="component" value="Unassembled WGS sequence"/>
</dbReference>
<sequence length="296" mass="33518">MPELHTLSLKLDYSRLPRDALAQEITDNFACCNFPKLKALRFHSLSFKCADQLCFVLASFKKLQCLDFLDCTLSTSFQGFLESGTILASLERITLWKTDWSIEGLVSYLAARCTALSETMIRVLPMIVSIRDSKASHSRSIENAEAHEVSAEEEIEDRRDWERVQELNMKNAEWMSKTEAMGVPFTEHSISRIEPGRDHNEVEEYLSQSPELWEGCDPMKCWGARQAQFPNPRQLARGIMTIPGCAVAVEHIFSGGRNTISLRHASHKPDTLRTLMLVKQQLHLAHIAVQAGLVDE</sequence>
<reference evidence="2 3" key="1">
    <citation type="submission" date="2014-06" db="EMBL/GenBank/DDBJ databases">
        <title>Evolutionary Origins and Diversification of the Mycorrhizal Mutualists.</title>
        <authorList>
            <consortium name="DOE Joint Genome Institute"/>
            <consortium name="Mycorrhizal Genomics Consortium"/>
            <person name="Kohler A."/>
            <person name="Kuo A."/>
            <person name="Nagy L.G."/>
            <person name="Floudas D."/>
            <person name="Copeland A."/>
            <person name="Barry K.W."/>
            <person name="Cichocki N."/>
            <person name="Veneault-Fourrey C."/>
            <person name="LaButti K."/>
            <person name="Lindquist E.A."/>
            <person name="Lipzen A."/>
            <person name="Lundell T."/>
            <person name="Morin E."/>
            <person name="Murat C."/>
            <person name="Riley R."/>
            <person name="Ohm R."/>
            <person name="Sun H."/>
            <person name="Tunlid A."/>
            <person name="Henrissat B."/>
            <person name="Grigoriev I.V."/>
            <person name="Hibbett D.S."/>
            <person name="Martin F."/>
        </authorList>
    </citation>
    <scope>NUCLEOTIDE SEQUENCE [LARGE SCALE GENOMIC DNA]</scope>
    <source>
        <strain evidence="2 3">SS14</strain>
    </source>
</reference>
<dbReference type="SUPFAM" id="SSF52047">
    <property type="entry name" value="RNI-like"/>
    <property type="match status" value="1"/>
</dbReference>
<gene>
    <name evidence="2" type="ORF">M422DRAFT_256401</name>
</gene>
<evidence type="ECO:0000313" key="2">
    <source>
        <dbReference type="EMBL" id="KIJ40706.1"/>
    </source>
</evidence>
<protein>
    <recommendedName>
        <fullName evidence="1">HAT C-terminal dimerisation domain-containing protein</fullName>
    </recommendedName>
</protein>
<accession>A0A0C9VRT2</accession>
<dbReference type="OrthoDB" id="1607513at2759"/>
<dbReference type="InterPro" id="IPR012337">
    <property type="entry name" value="RNaseH-like_sf"/>
</dbReference>
<feature type="domain" description="HAT C-terminal dimerisation" evidence="1">
    <location>
        <begin position="201"/>
        <end position="282"/>
    </location>
</feature>
<keyword evidence="3" id="KW-1185">Reference proteome</keyword>
<name>A0A0C9VRT2_SPHS4</name>